<gene>
    <name evidence="1" type="ORF">S03H2_26534</name>
</gene>
<dbReference type="AlphaFoldDB" id="X1G1L7"/>
<accession>X1G1L7</accession>
<comment type="caution">
    <text evidence="1">The sequence shown here is derived from an EMBL/GenBank/DDBJ whole genome shotgun (WGS) entry which is preliminary data.</text>
</comment>
<evidence type="ECO:0008006" key="2">
    <source>
        <dbReference type="Google" id="ProtNLM"/>
    </source>
</evidence>
<protein>
    <recommendedName>
        <fullName evidence="2">XRE family transcriptional regulator</fullName>
    </recommendedName>
</protein>
<proteinExistence type="predicted"/>
<organism evidence="1">
    <name type="scientific">marine sediment metagenome</name>
    <dbReference type="NCBI Taxonomy" id="412755"/>
    <lineage>
        <taxon>unclassified sequences</taxon>
        <taxon>metagenomes</taxon>
        <taxon>ecological metagenomes</taxon>
    </lineage>
</organism>
<feature type="non-terminal residue" evidence="1">
    <location>
        <position position="1"/>
    </location>
</feature>
<dbReference type="EMBL" id="BARU01015432">
    <property type="protein sequence ID" value="GAH51801.1"/>
    <property type="molecule type" value="Genomic_DNA"/>
</dbReference>
<evidence type="ECO:0000313" key="1">
    <source>
        <dbReference type="EMBL" id="GAH51801.1"/>
    </source>
</evidence>
<reference evidence="1" key="1">
    <citation type="journal article" date="2014" name="Front. Microbiol.">
        <title>High frequency of phylogenetically diverse reductive dehalogenase-homologous genes in deep subseafloor sedimentary metagenomes.</title>
        <authorList>
            <person name="Kawai M."/>
            <person name="Futagami T."/>
            <person name="Toyoda A."/>
            <person name="Takaki Y."/>
            <person name="Nishi S."/>
            <person name="Hori S."/>
            <person name="Arai W."/>
            <person name="Tsubouchi T."/>
            <person name="Morono Y."/>
            <person name="Uchiyama I."/>
            <person name="Ito T."/>
            <person name="Fujiyama A."/>
            <person name="Inagaki F."/>
            <person name="Takami H."/>
        </authorList>
    </citation>
    <scope>NUCLEOTIDE SEQUENCE</scope>
    <source>
        <strain evidence="1">Expedition CK06-06</strain>
    </source>
</reference>
<sequence>YIPKSVVAADLGKKVDRFTELMNRIEKFTVEELLIIAGFCNLSVSEMFQLVETEYLKRQNKKLKT</sequence>
<name>X1G1L7_9ZZZZ</name>